<accession>A0A6G1GBE3</accession>
<evidence type="ECO:0000313" key="2">
    <source>
        <dbReference type="Proteomes" id="UP000504638"/>
    </source>
</evidence>
<reference evidence="3" key="2">
    <citation type="submission" date="2020-04" db="EMBL/GenBank/DDBJ databases">
        <authorList>
            <consortium name="NCBI Genome Project"/>
        </authorList>
    </citation>
    <scope>NUCLEOTIDE SEQUENCE</scope>
    <source>
        <strain evidence="3">CBS 781.70</strain>
    </source>
</reference>
<keyword evidence="2" id="KW-1185">Reference proteome</keyword>
<organism evidence="1">
    <name type="scientific">Eremomyces bilateralis CBS 781.70</name>
    <dbReference type="NCBI Taxonomy" id="1392243"/>
    <lineage>
        <taxon>Eukaryota</taxon>
        <taxon>Fungi</taxon>
        <taxon>Dikarya</taxon>
        <taxon>Ascomycota</taxon>
        <taxon>Pezizomycotina</taxon>
        <taxon>Dothideomycetes</taxon>
        <taxon>Dothideomycetes incertae sedis</taxon>
        <taxon>Eremomycetales</taxon>
        <taxon>Eremomycetaceae</taxon>
        <taxon>Eremomyces</taxon>
    </lineage>
</organism>
<evidence type="ECO:0000313" key="3">
    <source>
        <dbReference type="RefSeq" id="XP_033536852.1"/>
    </source>
</evidence>
<proteinExistence type="predicted"/>
<dbReference type="EMBL" id="ML975152">
    <property type="protein sequence ID" value="KAF1815221.1"/>
    <property type="molecule type" value="Genomic_DNA"/>
</dbReference>
<dbReference type="GeneID" id="54415266"/>
<reference evidence="3" key="3">
    <citation type="submission" date="2025-04" db="UniProtKB">
        <authorList>
            <consortium name="RefSeq"/>
        </authorList>
    </citation>
    <scope>IDENTIFICATION</scope>
    <source>
        <strain evidence="3">CBS 781.70</strain>
    </source>
</reference>
<dbReference type="Proteomes" id="UP000504638">
    <property type="component" value="Unplaced"/>
</dbReference>
<protein>
    <submittedName>
        <fullName evidence="1 3">Uncharacterized protein</fullName>
    </submittedName>
</protein>
<dbReference type="AlphaFoldDB" id="A0A6G1GBE3"/>
<reference evidence="1 3" key="1">
    <citation type="submission" date="2020-01" db="EMBL/GenBank/DDBJ databases">
        <authorList>
            <consortium name="DOE Joint Genome Institute"/>
            <person name="Haridas S."/>
            <person name="Albert R."/>
            <person name="Binder M."/>
            <person name="Bloem J."/>
            <person name="Labutti K."/>
            <person name="Salamov A."/>
            <person name="Andreopoulos B."/>
            <person name="Baker S.E."/>
            <person name="Barry K."/>
            <person name="Bills G."/>
            <person name="Bluhm B.H."/>
            <person name="Cannon C."/>
            <person name="Castanera R."/>
            <person name="Culley D.E."/>
            <person name="Daum C."/>
            <person name="Ezra D."/>
            <person name="Gonzalez J.B."/>
            <person name="Henrissat B."/>
            <person name="Kuo A."/>
            <person name="Liang C."/>
            <person name="Lipzen A."/>
            <person name="Lutzoni F."/>
            <person name="Magnuson J."/>
            <person name="Mondo S."/>
            <person name="Nolan M."/>
            <person name="Ohm R."/>
            <person name="Pangilinan J."/>
            <person name="Park H.-J."/>
            <person name="Ramirez L."/>
            <person name="Alfaro M."/>
            <person name="Sun H."/>
            <person name="Tritt A."/>
            <person name="Yoshinaga Y."/>
            <person name="Zwiers L.-H."/>
            <person name="Turgeon B.G."/>
            <person name="Goodwin S.B."/>
            <person name="Spatafora J.W."/>
            <person name="Crous P.W."/>
            <person name="Grigoriev I.V."/>
        </authorList>
    </citation>
    <scope>NUCLEOTIDE SEQUENCE</scope>
    <source>
        <strain evidence="1 3">CBS 781.70</strain>
    </source>
</reference>
<gene>
    <name evidence="1 3" type="ORF">P152DRAFT_249172</name>
</gene>
<name>A0A6G1GBE3_9PEZI</name>
<sequence length="82" mass="9298">MVSERVYNRPSDGEIGVVGSFEVLRFRLRDGTWRQVGVAWTGQLKRRTEQVSSEERIGRGGRAEACGWARFTGPVNWRSSRG</sequence>
<evidence type="ECO:0000313" key="1">
    <source>
        <dbReference type="EMBL" id="KAF1815221.1"/>
    </source>
</evidence>
<dbReference type="RefSeq" id="XP_033536852.1">
    <property type="nucleotide sequence ID" value="XM_033674696.1"/>
</dbReference>